<evidence type="ECO:0000256" key="6">
    <source>
        <dbReference type="ARBA" id="ARBA00022592"/>
    </source>
</evidence>
<protein>
    <recommendedName>
        <fullName evidence="7">Phosphate-specific transport system accessory protein PhoU</fullName>
    </recommendedName>
</protein>
<dbReference type="SUPFAM" id="SSF109755">
    <property type="entry name" value="PhoU-like"/>
    <property type="match status" value="1"/>
</dbReference>
<sequence length="219" mass="24619">MDTRVMFHQSIDELKTALLSMGDRVEESISKAVESLSALDEGLAREIVSKDDVIDEMMLGIEERCMRLIALQQPMASDLRLIGMAMKIATDLERIGDHAVDIAKITIRLSGEELIKPLEDIPQMVLLVKNMLHESLIAYTEGNIHRAAALAEKDDEIDKLFSTLMTEIIGLMSQDLIRNRQLSHLMFVAHYLERVGDHATNIGEGVIYMVTGKRKDLNM</sequence>
<evidence type="ECO:0000256" key="3">
    <source>
        <dbReference type="ARBA" id="ARBA00011738"/>
    </source>
</evidence>
<evidence type="ECO:0000313" key="10">
    <source>
        <dbReference type="Proteomes" id="UP000295636"/>
    </source>
</evidence>
<dbReference type="GO" id="GO:0005737">
    <property type="term" value="C:cytoplasm"/>
    <property type="evidence" value="ECO:0007669"/>
    <property type="project" value="UniProtKB-SubCell"/>
</dbReference>
<dbReference type="GO" id="GO:0045936">
    <property type="term" value="P:negative regulation of phosphate metabolic process"/>
    <property type="evidence" value="ECO:0007669"/>
    <property type="project" value="InterPro"/>
</dbReference>
<dbReference type="PANTHER" id="PTHR42930">
    <property type="entry name" value="PHOSPHATE-SPECIFIC TRANSPORT SYSTEM ACCESSORY PROTEIN PHOU"/>
    <property type="match status" value="1"/>
</dbReference>
<dbReference type="OrthoDB" id="9814256at2"/>
<feature type="domain" description="PhoU" evidence="8">
    <location>
        <begin position="121"/>
        <end position="204"/>
    </location>
</feature>
<comment type="caution">
    <text evidence="9">The sequence shown here is derived from an EMBL/GenBank/DDBJ whole genome shotgun (WGS) entry which is preliminary data.</text>
</comment>
<dbReference type="PIRSF" id="PIRSF003107">
    <property type="entry name" value="PhoU"/>
    <property type="match status" value="1"/>
</dbReference>
<comment type="subunit">
    <text evidence="3 7">Homodimer.</text>
</comment>
<comment type="function">
    <text evidence="7">Plays a role in the regulation of phosphate uptake.</text>
</comment>
<organism evidence="9 10">
    <name type="scientific">Paenibacillus piri</name>
    <dbReference type="NCBI Taxonomy" id="2547395"/>
    <lineage>
        <taxon>Bacteria</taxon>
        <taxon>Bacillati</taxon>
        <taxon>Bacillota</taxon>
        <taxon>Bacilli</taxon>
        <taxon>Bacillales</taxon>
        <taxon>Paenibacillaceae</taxon>
        <taxon>Paenibacillus</taxon>
    </lineage>
</organism>
<dbReference type="AlphaFoldDB" id="A0A4V2ZUG3"/>
<keyword evidence="4 7" id="KW-0813">Transport</keyword>
<evidence type="ECO:0000256" key="5">
    <source>
        <dbReference type="ARBA" id="ARBA00022490"/>
    </source>
</evidence>
<dbReference type="InterPro" id="IPR028366">
    <property type="entry name" value="PhoU"/>
</dbReference>
<dbReference type="EMBL" id="SMRT01000001">
    <property type="protein sequence ID" value="TDG00855.1"/>
    <property type="molecule type" value="Genomic_DNA"/>
</dbReference>
<evidence type="ECO:0000259" key="8">
    <source>
        <dbReference type="Pfam" id="PF01895"/>
    </source>
</evidence>
<dbReference type="Pfam" id="PF01895">
    <property type="entry name" value="PhoU"/>
    <property type="match status" value="2"/>
</dbReference>
<keyword evidence="10" id="KW-1185">Reference proteome</keyword>
<accession>A0A4V2ZUG3</accession>
<dbReference type="InterPro" id="IPR038078">
    <property type="entry name" value="PhoU-like_sf"/>
</dbReference>
<dbReference type="Gene3D" id="1.20.58.220">
    <property type="entry name" value="Phosphate transport system protein phou homolog 2, domain 2"/>
    <property type="match status" value="1"/>
</dbReference>
<feature type="domain" description="PhoU" evidence="8">
    <location>
        <begin position="19"/>
        <end position="105"/>
    </location>
</feature>
<keyword evidence="6 7" id="KW-0592">Phosphate transport</keyword>
<reference evidence="9 10" key="1">
    <citation type="submission" date="2019-03" db="EMBL/GenBank/DDBJ databases">
        <title>This is whole genome sequence of Paenibacillus sp MS74 strain.</title>
        <authorList>
            <person name="Trinh H.N."/>
        </authorList>
    </citation>
    <scope>NUCLEOTIDE SEQUENCE [LARGE SCALE GENOMIC DNA]</scope>
    <source>
        <strain evidence="9 10">MS74</strain>
    </source>
</reference>
<dbReference type="GO" id="GO:0006817">
    <property type="term" value="P:phosphate ion transport"/>
    <property type="evidence" value="ECO:0007669"/>
    <property type="project" value="UniProtKB-KW"/>
</dbReference>
<dbReference type="Proteomes" id="UP000295636">
    <property type="component" value="Unassembled WGS sequence"/>
</dbReference>
<dbReference type="PANTHER" id="PTHR42930:SF3">
    <property type="entry name" value="PHOSPHATE-SPECIFIC TRANSPORT SYSTEM ACCESSORY PROTEIN PHOU"/>
    <property type="match status" value="1"/>
</dbReference>
<comment type="similarity">
    <text evidence="2 7">Belongs to the PhoU family.</text>
</comment>
<comment type="subcellular location">
    <subcellularLocation>
        <location evidence="1 7">Cytoplasm</location>
    </subcellularLocation>
</comment>
<dbReference type="InterPro" id="IPR026022">
    <property type="entry name" value="PhoU_dom"/>
</dbReference>
<evidence type="ECO:0000256" key="1">
    <source>
        <dbReference type="ARBA" id="ARBA00004496"/>
    </source>
</evidence>
<proteinExistence type="inferred from homology"/>
<evidence type="ECO:0000256" key="2">
    <source>
        <dbReference type="ARBA" id="ARBA00008107"/>
    </source>
</evidence>
<dbReference type="GO" id="GO:0030643">
    <property type="term" value="P:intracellular phosphate ion homeostasis"/>
    <property type="evidence" value="ECO:0007669"/>
    <property type="project" value="InterPro"/>
</dbReference>
<evidence type="ECO:0000256" key="7">
    <source>
        <dbReference type="PIRNR" id="PIRNR003107"/>
    </source>
</evidence>
<dbReference type="NCBIfam" id="TIGR02135">
    <property type="entry name" value="phoU_full"/>
    <property type="match status" value="1"/>
</dbReference>
<name>A0A4V2ZUG3_9BACL</name>
<dbReference type="FunFam" id="1.20.58.220:FF:000004">
    <property type="entry name" value="Phosphate-specific transport system accessory protein PhoU"/>
    <property type="match status" value="1"/>
</dbReference>
<gene>
    <name evidence="9" type="primary">phoU</name>
    <name evidence="9" type="ORF">E1757_04385</name>
</gene>
<dbReference type="RefSeq" id="WP_133225565.1">
    <property type="nucleotide sequence ID" value="NZ_SMRT01000001.1"/>
</dbReference>
<evidence type="ECO:0000313" key="9">
    <source>
        <dbReference type="EMBL" id="TDG00855.1"/>
    </source>
</evidence>
<keyword evidence="5 7" id="KW-0963">Cytoplasm</keyword>
<evidence type="ECO:0000256" key="4">
    <source>
        <dbReference type="ARBA" id="ARBA00022448"/>
    </source>
</evidence>